<proteinExistence type="inferred from homology"/>
<feature type="domain" description="YCII-related" evidence="2">
    <location>
        <begin position="1"/>
        <end position="81"/>
    </location>
</feature>
<dbReference type="InterPro" id="IPR005545">
    <property type="entry name" value="YCII"/>
</dbReference>
<dbReference type="AlphaFoldDB" id="A0A1G6JSD9"/>
<dbReference type="SUPFAM" id="SSF54909">
    <property type="entry name" value="Dimeric alpha+beta barrel"/>
    <property type="match status" value="1"/>
</dbReference>
<dbReference type="EMBL" id="FMYL01000012">
    <property type="protein sequence ID" value="SDC21345.1"/>
    <property type="molecule type" value="Genomic_DNA"/>
</dbReference>
<dbReference type="Gene3D" id="3.30.70.1060">
    <property type="entry name" value="Dimeric alpha+beta barrel"/>
    <property type="match status" value="1"/>
</dbReference>
<organism evidence="3 4">
    <name type="scientific">Acinetobacter boissieri</name>
    <dbReference type="NCBI Taxonomy" id="1219383"/>
    <lineage>
        <taxon>Bacteria</taxon>
        <taxon>Pseudomonadati</taxon>
        <taxon>Pseudomonadota</taxon>
        <taxon>Gammaproteobacteria</taxon>
        <taxon>Moraxellales</taxon>
        <taxon>Moraxellaceae</taxon>
        <taxon>Acinetobacter</taxon>
    </lineage>
</organism>
<accession>A0A1G6JSD9</accession>
<dbReference type="STRING" id="1219383.SAMN05421733_11239"/>
<keyword evidence="4" id="KW-1185">Reference proteome</keyword>
<evidence type="ECO:0000259" key="2">
    <source>
        <dbReference type="Pfam" id="PF03795"/>
    </source>
</evidence>
<reference evidence="4" key="1">
    <citation type="submission" date="2016-09" db="EMBL/GenBank/DDBJ databases">
        <authorList>
            <person name="Varghese N."/>
            <person name="Submissions S."/>
        </authorList>
    </citation>
    <scope>NUCLEOTIDE SEQUENCE [LARGE SCALE GENOMIC DNA]</scope>
    <source>
        <strain evidence="4">ANC 4422</strain>
    </source>
</reference>
<comment type="similarity">
    <text evidence="1">Belongs to the YciI family.</text>
</comment>
<evidence type="ECO:0000313" key="4">
    <source>
        <dbReference type="Proteomes" id="UP000242501"/>
    </source>
</evidence>
<dbReference type="PANTHER" id="PTHR37828:SF1">
    <property type="entry name" value="YCII-RELATED DOMAIN-CONTAINING PROTEIN"/>
    <property type="match status" value="1"/>
</dbReference>
<dbReference type="Proteomes" id="UP000242501">
    <property type="component" value="Unassembled WGS sequence"/>
</dbReference>
<evidence type="ECO:0000256" key="1">
    <source>
        <dbReference type="ARBA" id="ARBA00007689"/>
    </source>
</evidence>
<name>A0A1G6JSD9_9GAMM</name>
<evidence type="ECO:0000313" key="3">
    <source>
        <dbReference type="EMBL" id="SDC21345.1"/>
    </source>
</evidence>
<dbReference type="Pfam" id="PF03795">
    <property type="entry name" value="YCII"/>
    <property type="match status" value="1"/>
</dbReference>
<dbReference type="InterPro" id="IPR011008">
    <property type="entry name" value="Dimeric_a/b-barrel"/>
</dbReference>
<protein>
    <submittedName>
        <fullName evidence="3">Uncharacterized conserved protein YciI, contains a putative active-site phosphohistidine</fullName>
    </submittedName>
</protein>
<sequence length="95" mass="11001">MFIVSLTYKVTLSEVDKHLKDHRKYLDHNYKKGIFIVSGGKIPRTGGIILANIDNRSKLDEILRDDPFKIQNVADYEITEFLPTKSSEELKFLCK</sequence>
<dbReference type="OrthoDB" id="9814407at2"/>
<dbReference type="RefSeq" id="WP_092749725.1">
    <property type="nucleotide sequence ID" value="NZ_FMYL01000012.1"/>
</dbReference>
<dbReference type="PANTHER" id="PTHR37828">
    <property type="entry name" value="GSR2449 PROTEIN"/>
    <property type="match status" value="1"/>
</dbReference>
<gene>
    <name evidence="3" type="ORF">SAMN05421733_11239</name>
</gene>